<sequence length="147" mass="16041">MKISSRFSIGVHILSLLAIAKDAHGTSEWIAESVKTNPVIIRRILGQLKKAGLVNVRAGTGGAFLLKELEEITLLEVFRAVDVVEEGQLFHIHEQPNPQCPVGANIQAVLQLLLGRAQDAMEKILADITMKELVTVLAEQIQLSKAD</sequence>
<dbReference type="Proteomes" id="UP000641588">
    <property type="component" value="Unassembled WGS sequence"/>
</dbReference>
<dbReference type="InterPro" id="IPR036388">
    <property type="entry name" value="WH-like_DNA-bd_sf"/>
</dbReference>
<dbReference type="RefSeq" id="WP_171656138.1">
    <property type="nucleotide sequence ID" value="NZ_WHOD01000128.1"/>
</dbReference>
<dbReference type="GO" id="GO:0005829">
    <property type="term" value="C:cytosol"/>
    <property type="evidence" value="ECO:0007669"/>
    <property type="project" value="TreeGrafter"/>
</dbReference>
<reference evidence="1" key="1">
    <citation type="submission" date="2019-10" db="EMBL/GenBank/DDBJ databases">
        <title>Description of Paenibacillus glebae sp. nov.</title>
        <authorList>
            <person name="Carlier A."/>
            <person name="Qi S."/>
        </authorList>
    </citation>
    <scope>NUCLEOTIDE SEQUENCE</scope>
    <source>
        <strain evidence="1">LMG 31456</strain>
    </source>
</reference>
<gene>
    <name evidence="1" type="ORF">GC093_32340</name>
</gene>
<dbReference type="EMBL" id="WHOD01000128">
    <property type="protein sequence ID" value="NOU97881.1"/>
    <property type="molecule type" value="Genomic_DNA"/>
</dbReference>
<dbReference type="SUPFAM" id="SSF46785">
    <property type="entry name" value="Winged helix' DNA-binding domain"/>
    <property type="match status" value="1"/>
</dbReference>
<protein>
    <submittedName>
        <fullName evidence="1">Transcriptional regulator</fullName>
    </submittedName>
</protein>
<accession>A0A972K3J2</accession>
<dbReference type="GO" id="GO:0003700">
    <property type="term" value="F:DNA-binding transcription factor activity"/>
    <property type="evidence" value="ECO:0007669"/>
    <property type="project" value="TreeGrafter"/>
</dbReference>
<dbReference type="PROSITE" id="PS51197">
    <property type="entry name" value="HTH_RRF2_2"/>
    <property type="match status" value="1"/>
</dbReference>
<evidence type="ECO:0000313" key="1">
    <source>
        <dbReference type="EMBL" id="NOU97881.1"/>
    </source>
</evidence>
<organism evidence="1 2">
    <name type="scientific">Paenibacillus foliorum</name>
    <dbReference type="NCBI Taxonomy" id="2654974"/>
    <lineage>
        <taxon>Bacteria</taxon>
        <taxon>Bacillati</taxon>
        <taxon>Bacillota</taxon>
        <taxon>Bacilli</taxon>
        <taxon>Bacillales</taxon>
        <taxon>Paenibacillaceae</taxon>
        <taxon>Paenibacillus</taxon>
    </lineage>
</organism>
<comment type="caution">
    <text evidence="1">The sequence shown here is derived from an EMBL/GenBank/DDBJ whole genome shotgun (WGS) entry which is preliminary data.</text>
</comment>
<name>A0A972K3J2_9BACL</name>
<dbReference type="InterPro" id="IPR000944">
    <property type="entry name" value="Tscrpt_reg_Rrf2"/>
</dbReference>
<dbReference type="AlphaFoldDB" id="A0A972K3J2"/>
<dbReference type="InterPro" id="IPR036390">
    <property type="entry name" value="WH_DNA-bd_sf"/>
</dbReference>
<dbReference type="PANTHER" id="PTHR33221:SF15">
    <property type="entry name" value="HTH-TYPE TRANSCRIPTIONAL REGULATOR YWGB-RELATED"/>
    <property type="match status" value="1"/>
</dbReference>
<keyword evidence="2" id="KW-1185">Reference proteome</keyword>
<dbReference type="Pfam" id="PF02082">
    <property type="entry name" value="Rrf2"/>
    <property type="match status" value="1"/>
</dbReference>
<dbReference type="FunFam" id="1.10.10.10:FF:000138">
    <property type="entry name" value="Rrf2 family transcriptional regulator"/>
    <property type="match status" value="1"/>
</dbReference>
<dbReference type="PANTHER" id="PTHR33221">
    <property type="entry name" value="WINGED HELIX-TURN-HELIX TRANSCRIPTIONAL REGULATOR, RRF2 FAMILY"/>
    <property type="match status" value="1"/>
</dbReference>
<proteinExistence type="predicted"/>
<evidence type="ECO:0000313" key="2">
    <source>
        <dbReference type="Proteomes" id="UP000641588"/>
    </source>
</evidence>
<dbReference type="Gene3D" id="1.10.10.10">
    <property type="entry name" value="Winged helix-like DNA-binding domain superfamily/Winged helix DNA-binding domain"/>
    <property type="match status" value="1"/>
</dbReference>